<comment type="caution">
    <text evidence="4">Lacks conserved residue(s) required for the propagation of feature annotation.</text>
</comment>
<comment type="caution">
    <text evidence="6">The sequence shown here is derived from an EMBL/GenBank/DDBJ whole genome shotgun (WGS) entry which is preliminary data.</text>
</comment>
<gene>
    <name evidence="6" type="primary">mtaD_1</name>
    <name evidence="4" type="synonym">mtaD</name>
    <name evidence="6" type="ORF">DDT42_00648</name>
</gene>
<accession>A0A9E2BFY9</accession>
<dbReference type="AlphaFoldDB" id="A0A9E2BFY9"/>
<feature type="binding site" evidence="4">
    <location>
        <position position="206"/>
    </location>
    <ligand>
        <name>Zn(2+)</name>
        <dbReference type="ChEBI" id="CHEBI:29105"/>
    </ligand>
</feature>
<feature type="binding site" evidence="4">
    <location>
        <position position="179"/>
    </location>
    <ligand>
        <name>substrate</name>
    </ligand>
</feature>
<dbReference type="SUPFAM" id="SSF51338">
    <property type="entry name" value="Composite domain of metallo-dependent hydrolases"/>
    <property type="match status" value="1"/>
</dbReference>
<dbReference type="InterPro" id="IPR032466">
    <property type="entry name" value="Metal_Hydrolase"/>
</dbReference>
<dbReference type="InterPro" id="IPR050287">
    <property type="entry name" value="MTA/SAH_deaminase"/>
</dbReference>
<dbReference type="Gene3D" id="3.20.20.140">
    <property type="entry name" value="Metal-dependent hydrolases"/>
    <property type="match status" value="1"/>
</dbReference>
<feature type="binding site" evidence="4">
    <location>
        <position position="60"/>
    </location>
    <ligand>
        <name>Zn(2+)</name>
        <dbReference type="ChEBI" id="CHEBI:29105"/>
    </ligand>
</feature>
<comment type="similarity">
    <text evidence="4">Belongs to the metallo-dependent hydrolases superfamily. MTA/SAH deaminase family.</text>
</comment>
<feature type="binding site" evidence="4">
    <location>
        <position position="209"/>
    </location>
    <ligand>
        <name>substrate</name>
    </ligand>
</feature>
<comment type="catalytic activity">
    <reaction evidence="4">
        <text>S-adenosyl-L-homocysteine + H2O + H(+) = S-inosyl-L-homocysteine + NH4(+)</text>
        <dbReference type="Rhea" id="RHEA:20716"/>
        <dbReference type="ChEBI" id="CHEBI:15377"/>
        <dbReference type="ChEBI" id="CHEBI:15378"/>
        <dbReference type="ChEBI" id="CHEBI:28938"/>
        <dbReference type="ChEBI" id="CHEBI:57856"/>
        <dbReference type="ChEBI" id="CHEBI:57985"/>
        <dbReference type="EC" id="3.5.4.28"/>
    </reaction>
</comment>
<feature type="domain" description="Amidohydrolase-related" evidence="5">
    <location>
        <begin position="52"/>
        <end position="396"/>
    </location>
</feature>
<sequence>MGIFIKGTYLVHSSGKLEKKDVYLKEGKIESIANTLYAYENDRVIDGNNKLLVSGLANCHTHLSMTLLRGIADDIPLKQWLENEIWPVEEKLKPEDVYWGAMLGIAEMIKGGTTVFADMYFPEDEVARAVAETGIRACLAPGLIYQNAENGEKKLKENVNFIKKWEGWGNLITTAFGPHALYTCPPEYIREIVKEATKLDVLVHFHFLEALWERDYCLKNYGLNPLDFLKQAHLLDAHTLIAHGVHLTPEESRNLSPYKIYLAHNPTSNLKLSSGIAPIAGFLKNGLKVVLGTDGTASNNDLDMWEEGRLMSFIQKGISGDPTVLNAEESFKIMTNNGYNALKLKGGVVEEGYLADLILIDLNTPHLTPIYNGFSHLVYVVHPEDVTTTIVGGKILMHNRELLTIDEEKVLGKVRDIARRLKQ</sequence>
<keyword evidence="1 4" id="KW-0479">Metal-binding</keyword>
<dbReference type="InterPro" id="IPR023512">
    <property type="entry name" value="Deaminase_MtaD/DadD"/>
</dbReference>
<dbReference type="Pfam" id="PF01979">
    <property type="entry name" value="Amidohydro_1"/>
    <property type="match status" value="1"/>
</dbReference>
<protein>
    <recommendedName>
        <fullName evidence="4">5-methylthioadenosine/S-adenosylhomocysteine deaminase</fullName>
        <shortName evidence="4">MTA/SAH deaminase</shortName>
        <ecNumber evidence="4">3.5.4.28</ecNumber>
        <ecNumber evidence="4">3.5.4.31</ecNumber>
    </recommendedName>
</protein>
<dbReference type="CDD" id="cd01298">
    <property type="entry name" value="ATZ_TRZ_like"/>
    <property type="match status" value="1"/>
</dbReference>
<comment type="function">
    <text evidence="4">Catalyzes the deamination of 5-methylthioadenosine and S-adenosyl-L-homocysteine into 5-methylthioinosine and S-inosyl-L-homocysteine, respectively. Is also able to deaminate adenosine.</text>
</comment>
<dbReference type="EC" id="3.5.4.31" evidence="4"/>
<dbReference type="GO" id="GO:0090614">
    <property type="term" value="F:5'-methylthioadenosine deaminase activity"/>
    <property type="evidence" value="ECO:0007669"/>
    <property type="project" value="UniProtKB-UniRule"/>
</dbReference>
<dbReference type="Proteomes" id="UP000811545">
    <property type="component" value="Unassembled WGS sequence"/>
</dbReference>
<reference evidence="6 7" key="1">
    <citation type="journal article" date="2021" name="bioRxiv">
        <title>Unique metabolic strategies in Hadean analogues reveal hints for primordial physiology.</title>
        <authorList>
            <person name="Nobu M.K."/>
            <person name="Nakai R."/>
            <person name="Tamazawa S."/>
            <person name="Mori H."/>
            <person name="Toyoda A."/>
            <person name="Ijiri A."/>
            <person name="Suzuki S."/>
            <person name="Kurokawa K."/>
            <person name="Kamagata Y."/>
            <person name="Tamaki H."/>
        </authorList>
    </citation>
    <scope>NUCLEOTIDE SEQUENCE [LARGE SCALE GENOMIC DNA]</scope>
    <source>
        <strain evidence="6">BS525</strain>
    </source>
</reference>
<evidence type="ECO:0000259" key="5">
    <source>
        <dbReference type="Pfam" id="PF01979"/>
    </source>
</evidence>
<dbReference type="InterPro" id="IPR011059">
    <property type="entry name" value="Metal-dep_hydrolase_composite"/>
</dbReference>
<feature type="binding site" evidence="4">
    <location>
        <position position="89"/>
    </location>
    <ligand>
        <name>substrate</name>
    </ligand>
</feature>
<dbReference type="FunFam" id="3.20.20.140:FF:000014">
    <property type="entry name" value="5-methylthioadenosine/S-adenosylhomocysteine deaminase"/>
    <property type="match status" value="1"/>
</dbReference>
<evidence type="ECO:0000256" key="3">
    <source>
        <dbReference type="ARBA" id="ARBA00022833"/>
    </source>
</evidence>
<dbReference type="HAMAP" id="MF_01281">
    <property type="entry name" value="MTA_SAH_deamin"/>
    <property type="match status" value="1"/>
</dbReference>
<proteinExistence type="inferred from homology"/>
<keyword evidence="2 4" id="KW-0378">Hydrolase</keyword>
<evidence type="ECO:0000256" key="4">
    <source>
        <dbReference type="HAMAP-Rule" id="MF_01281"/>
    </source>
</evidence>
<dbReference type="EMBL" id="QLTW01000023">
    <property type="protein sequence ID" value="MBT9144797.1"/>
    <property type="molecule type" value="Genomic_DNA"/>
</dbReference>
<feature type="binding site" evidence="4">
    <location>
        <position position="294"/>
    </location>
    <ligand>
        <name>Zn(2+)</name>
        <dbReference type="ChEBI" id="CHEBI:29105"/>
    </ligand>
</feature>
<feature type="binding site" evidence="4">
    <location>
        <position position="294"/>
    </location>
    <ligand>
        <name>substrate</name>
    </ligand>
</feature>
<dbReference type="EC" id="3.5.4.28" evidence="4"/>
<comment type="catalytic activity">
    <reaction evidence="4">
        <text>S-methyl-5'-thioadenosine + H2O + H(+) = S-methyl-5'-thioinosine + NH4(+)</text>
        <dbReference type="Rhea" id="RHEA:25025"/>
        <dbReference type="ChEBI" id="CHEBI:15377"/>
        <dbReference type="ChEBI" id="CHEBI:15378"/>
        <dbReference type="ChEBI" id="CHEBI:17509"/>
        <dbReference type="ChEBI" id="CHEBI:28938"/>
        <dbReference type="ChEBI" id="CHEBI:48595"/>
        <dbReference type="EC" id="3.5.4.31"/>
    </reaction>
</comment>
<organism evidence="6 7">
    <name type="scientific">Psychracetigena formicireducens</name>
    <dbReference type="NCBI Taxonomy" id="2986056"/>
    <lineage>
        <taxon>Bacteria</taxon>
        <taxon>Bacillati</taxon>
        <taxon>Candidatus Lithacetigenota</taxon>
        <taxon>Candidatus Psychracetigena</taxon>
    </lineage>
</organism>
<comment type="cofactor">
    <cofactor evidence="4">
        <name>Zn(2+)</name>
        <dbReference type="ChEBI" id="CHEBI:29105"/>
    </cofactor>
    <text evidence="4">Binds 1 zinc ion per subunit.</text>
</comment>
<dbReference type="PANTHER" id="PTHR43794">
    <property type="entry name" value="AMINOHYDROLASE SSNA-RELATED"/>
    <property type="match status" value="1"/>
</dbReference>
<dbReference type="Gene3D" id="2.30.40.10">
    <property type="entry name" value="Urease, subunit C, domain 1"/>
    <property type="match status" value="1"/>
</dbReference>
<dbReference type="GO" id="GO:0050270">
    <property type="term" value="F:S-adenosylhomocysteine deaminase activity"/>
    <property type="evidence" value="ECO:0007669"/>
    <property type="project" value="UniProtKB-UniRule"/>
</dbReference>
<dbReference type="GO" id="GO:0046872">
    <property type="term" value="F:metal ion binding"/>
    <property type="evidence" value="ECO:0007669"/>
    <property type="project" value="UniProtKB-KW"/>
</dbReference>
<dbReference type="InterPro" id="IPR006680">
    <property type="entry name" value="Amidohydro-rel"/>
</dbReference>
<name>A0A9E2BFY9_PSYF1</name>
<evidence type="ECO:0000313" key="6">
    <source>
        <dbReference type="EMBL" id="MBT9144797.1"/>
    </source>
</evidence>
<dbReference type="PANTHER" id="PTHR43794:SF11">
    <property type="entry name" value="AMIDOHYDROLASE-RELATED DOMAIN-CONTAINING PROTEIN"/>
    <property type="match status" value="1"/>
</dbReference>
<keyword evidence="3 4" id="KW-0862">Zinc</keyword>
<evidence type="ECO:0000256" key="1">
    <source>
        <dbReference type="ARBA" id="ARBA00022723"/>
    </source>
</evidence>
<evidence type="ECO:0000256" key="2">
    <source>
        <dbReference type="ARBA" id="ARBA00022801"/>
    </source>
</evidence>
<feature type="binding site" evidence="4">
    <location>
        <position position="62"/>
    </location>
    <ligand>
        <name>Zn(2+)</name>
        <dbReference type="ChEBI" id="CHEBI:29105"/>
    </ligand>
</feature>
<dbReference type="SUPFAM" id="SSF51556">
    <property type="entry name" value="Metallo-dependent hydrolases"/>
    <property type="match status" value="1"/>
</dbReference>
<evidence type="ECO:0000313" key="7">
    <source>
        <dbReference type="Proteomes" id="UP000811545"/>
    </source>
</evidence>